<organism evidence="4 5">
    <name type="scientific">Raphanus sativus</name>
    <name type="common">Radish</name>
    <name type="synonym">Raphanus raphanistrum var. sativus</name>
    <dbReference type="NCBI Taxonomy" id="3726"/>
    <lineage>
        <taxon>Eukaryota</taxon>
        <taxon>Viridiplantae</taxon>
        <taxon>Streptophyta</taxon>
        <taxon>Embryophyta</taxon>
        <taxon>Tracheophyta</taxon>
        <taxon>Spermatophyta</taxon>
        <taxon>Magnoliopsida</taxon>
        <taxon>eudicotyledons</taxon>
        <taxon>Gunneridae</taxon>
        <taxon>Pentapetalae</taxon>
        <taxon>rosids</taxon>
        <taxon>malvids</taxon>
        <taxon>Brassicales</taxon>
        <taxon>Brassicaceae</taxon>
        <taxon>Brassiceae</taxon>
        <taxon>Raphanus</taxon>
    </lineage>
</organism>
<evidence type="ECO:0000259" key="2">
    <source>
        <dbReference type="Pfam" id="PF14111"/>
    </source>
</evidence>
<reference evidence="4" key="1">
    <citation type="journal article" date="2019" name="Database">
        <title>The radish genome database (RadishGD): an integrated information resource for radish genomics.</title>
        <authorList>
            <person name="Yu H.J."/>
            <person name="Baek S."/>
            <person name="Lee Y.J."/>
            <person name="Cho A."/>
            <person name="Mun J.H."/>
        </authorList>
    </citation>
    <scope>NUCLEOTIDE SEQUENCE [LARGE SCALE GENOMIC DNA]</scope>
    <source>
        <strain evidence="4">cv. WK10039</strain>
    </source>
</reference>
<evidence type="ECO:0000313" key="4">
    <source>
        <dbReference type="Proteomes" id="UP000504610"/>
    </source>
</evidence>
<reference evidence="5" key="2">
    <citation type="submission" date="2025-08" db="UniProtKB">
        <authorList>
            <consortium name="RefSeq"/>
        </authorList>
    </citation>
    <scope>IDENTIFICATION</scope>
    <source>
        <tissue evidence="5">Leaf</tissue>
    </source>
</reference>
<sequence length="626" mass="70673">MARRYTAEEKGKSATGNLTAQPRIRISAPDFDPAELIRENSCTLVGRLTNPKEQRMSSVLSYLAKKWGVESASGSDLGRDCFQFRLNSEKEILEILYNRPYQYGRWMIIVQRWEPIISPNFPSQIPFWITIKGIPLYYWHEKVVRNIGIELGELETYVVTRTTARIRIVVDGLKPIPMEPTLAFDTGEESPITLEYESLGNHCTSCFRLSHLQSQCPERIGATVHFQHEPQMSAPQREYHAQASKRPIAKEQREKTMVQEPFRERVDRHGRPFGDRAAYVGPRPNGPKNKIAPAAPLSQRDNLREKRISPADTRLQTRHSPPLSQRRNTYRDTDLEDTHRSPKRYSPRLQWKPKASELALNSTPQQSKNNSPLLSLERHLNFNEFPPLQSSRREDGGNDHTSHVSPRMQWKATSPVAEQGATPQSRPYSPPYRGIDTYEGPNFNAQNQGIPTREAVLEELNEAALQYVNVEDPIERAARQKRVLQSEIDGSVEQTAARIIQVATANALRTVEATSTEVIILPPVTAAPEDVPTQPPRKRGRPAGTNTARTISRNTVRLSPKTYAGTGSRKRNLAKAQASPGLSNKSSTRQTRRPRQATSTTAPHINLIPAISEQQMDFRLPKPGLP</sequence>
<dbReference type="RefSeq" id="XP_018453964.1">
    <property type="nucleotide sequence ID" value="XM_018598462.1"/>
</dbReference>
<dbReference type="PANTHER" id="PTHR31286">
    <property type="entry name" value="GLYCINE-RICH CELL WALL STRUCTURAL PROTEIN 1.8-LIKE"/>
    <property type="match status" value="1"/>
</dbReference>
<dbReference type="AlphaFoldDB" id="A0A6J0L3D0"/>
<proteinExistence type="predicted"/>
<dbReference type="InterPro" id="IPR040256">
    <property type="entry name" value="At4g02000-like"/>
</dbReference>
<evidence type="ECO:0000256" key="1">
    <source>
        <dbReference type="SAM" id="MobiDB-lite"/>
    </source>
</evidence>
<feature type="compositionally biased region" description="Polar residues" evidence="1">
    <location>
        <begin position="544"/>
        <end position="557"/>
    </location>
</feature>
<evidence type="ECO:0000313" key="5">
    <source>
        <dbReference type="RefSeq" id="XP_018453964.1"/>
    </source>
</evidence>
<feature type="compositionally biased region" description="Polar residues" evidence="1">
    <location>
        <begin position="318"/>
        <end position="327"/>
    </location>
</feature>
<gene>
    <name evidence="5" type="primary">LOC108825126</name>
</gene>
<evidence type="ECO:0000259" key="3">
    <source>
        <dbReference type="Pfam" id="PF14392"/>
    </source>
</evidence>
<dbReference type="Proteomes" id="UP000504610">
    <property type="component" value="Chromosome 9"/>
</dbReference>
<keyword evidence="4" id="KW-1185">Reference proteome</keyword>
<dbReference type="OrthoDB" id="1418158at2759"/>
<accession>A0A6J0L3D0</accession>
<protein>
    <submittedName>
        <fullName evidence="5">Uncharacterized protein LOC108825126</fullName>
    </submittedName>
</protein>
<feature type="region of interest" description="Disordered" evidence="1">
    <location>
        <begin position="526"/>
        <end position="626"/>
    </location>
</feature>
<feature type="compositionally biased region" description="Basic and acidic residues" evidence="1">
    <location>
        <begin position="329"/>
        <end position="340"/>
    </location>
</feature>
<feature type="compositionally biased region" description="Polar residues" evidence="1">
    <location>
        <begin position="580"/>
        <end position="589"/>
    </location>
</feature>
<dbReference type="InterPro" id="IPR025558">
    <property type="entry name" value="DUF4283"/>
</dbReference>
<name>A0A6J0L3D0_RAPSA</name>
<feature type="region of interest" description="Disordered" evidence="1">
    <location>
        <begin position="386"/>
        <end position="447"/>
    </location>
</feature>
<feature type="region of interest" description="Disordered" evidence="1">
    <location>
        <begin position="232"/>
        <end position="352"/>
    </location>
</feature>
<dbReference type="KEGG" id="rsz:108825126"/>
<feature type="compositionally biased region" description="Basic and acidic residues" evidence="1">
    <location>
        <begin position="248"/>
        <end position="274"/>
    </location>
</feature>
<dbReference type="InterPro" id="IPR025836">
    <property type="entry name" value="Zn_knuckle_CX2CX4HX4C"/>
</dbReference>
<dbReference type="Pfam" id="PF14111">
    <property type="entry name" value="DUF4283"/>
    <property type="match status" value="1"/>
</dbReference>
<feature type="domain" description="Zinc knuckle CX2CX4HX4C" evidence="3">
    <location>
        <begin position="173"/>
        <end position="217"/>
    </location>
</feature>
<feature type="compositionally biased region" description="Basic and acidic residues" evidence="1">
    <location>
        <begin position="391"/>
        <end position="402"/>
    </location>
</feature>
<dbReference type="GeneID" id="108825126"/>
<feature type="domain" description="DUF4283" evidence="2">
    <location>
        <begin position="39"/>
        <end position="119"/>
    </location>
</feature>
<dbReference type="PANTHER" id="PTHR31286:SF163">
    <property type="entry name" value="ZINC KNUCKLE CX2CX4HX4C DOMAIN-CONTAINING PROTEIN"/>
    <property type="match status" value="1"/>
</dbReference>
<dbReference type="Pfam" id="PF14392">
    <property type="entry name" value="zf-CCHC_4"/>
    <property type="match status" value="1"/>
</dbReference>